<organism evidence="10 11">
    <name type="scientific">Rariglobus hedericola</name>
    <dbReference type="NCBI Taxonomy" id="2597822"/>
    <lineage>
        <taxon>Bacteria</taxon>
        <taxon>Pseudomonadati</taxon>
        <taxon>Verrucomicrobiota</taxon>
        <taxon>Opitutia</taxon>
        <taxon>Opitutales</taxon>
        <taxon>Opitutaceae</taxon>
        <taxon>Rariglobus</taxon>
    </lineage>
</organism>
<keyword evidence="6" id="KW-0472">Membrane</keyword>
<dbReference type="InterPro" id="IPR003018">
    <property type="entry name" value="GAF"/>
</dbReference>
<dbReference type="SMART" id="SM00086">
    <property type="entry name" value="PAC"/>
    <property type="match status" value="2"/>
</dbReference>
<evidence type="ECO:0000259" key="9">
    <source>
        <dbReference type="PROSITE" id="PS50113"/>
    </source>
</evidence>
<dbReference type="InterPro" id="IPR005467">
    <property type="entry name" value="His_kinase_dom"/>
</dbReference>
<dbReference type="SMART" id="SM00388">
    <property type="entry name" value="HisKA"/>
    <property type="match status" value="1"/>
</dbReference>
<dbReference type="CDD" id="cd00075">
    <property type="entry name" value="HATPase"/>
    <property type="match status" value="1"/>
</dbReference>
<dbReference type="InterPro" id="IPR035965">
    <property type="entry name" value="PAS-like_dom_sf"/>
</dbReference>
<dbReference type="PROSITE" id="PS50112">
    <property type="entry name" value="PAS"/>
    <property type="match status" value="1"/>
</dbReference>
<dbReference type="InterPro" id="IPR036097">
    <property type="entry name" value="HisK_dim/P_sf"/>
</dbReference>
<dbReference type="SMART" id="SM00387">
    <property type="entry name" value="HATPase_c"/>
    <property type="match status" value="1"/>
</dbReference>
<dbReference type="CDD" id="cd00130">
    <property type="entry name" value="PAS"/>
    <property type="match status" value="1"/>
</dbReference>
<keyword evidence="11" id="KW-1185">Reference proteome</keyword>
<dbReference type="Pfam" id="PF02518">
    <property type="entry name" value="HATPase_c"/>
    <property type="match status" value="1"/>
</dbReference>
<dbReference type="GO" id="GO:0030295">
    <property type="term" value="F:protein kinase activator activity"/>
    <property type="evidence" value="ECO:0007669"/>
    <property type="project" value="TreeGrafter"/>
</dbReference>
<dbReference type="InterPro" id="IPR001610">
    <property type="entry name" value="PAC"/>
</dbReference>
<dbReference type="InterPro" id="IPR050351">
    <property type="entry name" value="BphY/WalK/GraS-like"/>
</dbReference>
<gene>
    <name evidence="10" type="ORF">FPL22_01665</name>
</gene>
<feature type="domain" description="PAS" evidence="8">
    <location>
        <begin position="206"/>
        <end position="246"/>
    </location>
</feature>
<dbReference type="Gene3D" id="3.30.565.10">
    <property type="entry name" value="Histidine kinase-like ATPase, C-terminal domain"/>
    <property type="match status" value="1"/>
</dbReference>
<dbReference type="InterPro" id="IPR036890">
    <property type="entry name" value="HATPase_C_sf"/>
</dbReference>
<dbReference type="InterPro" id="IPR029016">
    <property type="entry name" value="GAF-like_dom_sf"/>
</dbReference>
<evidence type="ECO:0000256" key="6">
    <source>
        <dbReference type="ARBA" id="ARBA00023136"/>
    </source>
</evidence>
<dbReference type="Gene3D" id="1.10.287.130">
    <property type="match status" value="1"/>
</dbReference>
<dbReference type="Pfam" id="PF08448">
    <property type="entry name" value="PAS_4"/>
    <property type="match status" value="2"/>
</dbReference>
<keyword evidence="3" id="KW-0597">Phosphoprotein</keyword>
<dbReference type="GO" id="GO:0007234">
    <property type="term" value="P:osmosensory signaling via phosphorelay pathway"/>
    <property type="evidence" value="ECO:0007669"/>
    <property type="project" value="TreeGrafter"/>
</dbReference>
<evidence type="ECO:0000313" key="11">
    <source>
        <dbReference type="Proteomes" id="UP000315648"/>
    </source>
</evidence>
<dbReference type="NCBIfam" id="TIGR00229">
    <property type="entry name" value="sensory_box"/>
    <property type="match status" value="1"/>
</dbReference>
<feature type="domain" description="PAC" evidence="9">
    <location>
        <begin position="284"/>
        <end position="336"/>
    </location>
</feature>
<evidence type="ECO:0000256" key="3">
    <source>
        <dbReference type="ARBA" id="ARBA00022553"/>
    </source>
</evidence>
<evidence type="ECO:0000256" key="2">
    <source>
        <dbReference type="ARBA" id="ARBA00012438"/>
    </source>
</evidence>
<dbReference type="InterPro" id="IPR004358">
    <property type="entry name" value="Sig_transdc_His_kin-like_C"/>
</dbReference>
<comment type="catalytic activity">
    <reaction evidence="1">
        <text>ATP + protein L-histidine = ADP + protein N-phospho-L-histidine.</text>
        <dbReference type="EC" id="2.7.13.3"/>
    </reaction>
</comment>
<keyword evidence="5" id="KW-0418">Kinase</keyword>
<evidence type="ECO:0000256" key="4">
    <source>
        <dbReference type="ARBA" id="ARBA00022679"/>
    </source>
</evidence>
<dbReference type="OrthoDB" id="9789238at2"/>
<dbReference type="EC" id="2.7.13.3" evidence="2"/>
<dbReference type="SUPFAM" id="SSF55781">
    <property type="entry name" value="GAF domain-like"/>
    <property type="match status" value="1"/>
</dbReference>
<dbReference type="PROSITE" id="PS50113">
    <property type="entry name" value="PAC"/>
    <property type="match status" value="2"/>
</dbReference>
<dbReference type="GO" id="GO:0000156">
    <property type="term" value="F:phosphorelay response regulator activity"/>
    <property type="evidence" value="ECO:0007669"/>
    <property type="project" value="TreeGrafter"/>
</dbReference>
<dbReference type="Gene3D" id="3.30.450.20">
    <property type="entry name" value="PAS domain"/>
    <property type="match status" value="2"/>
</dbReference>
<comment type="caution">
    <text evidence="10">The sequence shown here is derived from an EMBL/GenBank/DDBJ whole genome shotgun (WGS) entry which is preliminary data.</text>
</comment>
<sequence length="714" mass="78889">MLQPTLQSACRMNTLEDIDITSELSSRSAREPDFKAENEALVKIVRALETAPETILQVLVDTALSLCDADSAGISIEEMDGENEVFRWHATAGVFAPFKGGTLPRRFSPCGVVLDRNEVHLMEDPERFYPYIANLKTPIREVLLTPFYRQGVAIGTIWIISHTNPRPFDKEDLRVIETLARFVAAGTSVLSDISVRKTAEIQLRALEQKQAALLTALPVACYTLDENGFVSFYNEAAVQLFGRQPEIGRDRWCCAHELNYLDGTPVDKATCATAVALSEQRSIRGLEAMVIRPDGSRRWIVPHPDPLFDASGKLIGLINVVFDVTEQRAAEMTVRENAAYLESIMGATTDCVKVLELDGRLKWMSENGKVVMEVCDFSSIKDKIWQDFWADSPTHLEAVAALKTALEGGAGRFRGFCPTCAGTAKWWDVIVTPIRDANQKIVNILSVSRDITAMRQTEEALRSSESLLAQQNRNLEQRVAERTATIDAKFKELEAFSYSISHDLRAPLRAMQSYAQLLADEFAAVASEEARDYSRRIITASDRMDRLISDVLVISRVAQNETPLERIALGSFISGIVETYPQFTTQQTEINVTVPLHAVRANPALLTQCVSNLLSNAIKFVPAGTKPKVKIWTEATHGRVNLFIQDNGIGIPAAAQQKIFDIFYQITPNKEEGTGIGLAVVRKAVERMGGSIKVESTPGNGCTFCVELESAAGI</sequence>
<dbReference type="AlphaFoldDB" id="A0A556QN34"/>
<evidence type="ECO:0000256" key="5">
    <source>
        <dbReference type="ARBA" id="ARBA00022777"/>
    </source>
</evidence>
<reference evidence="10 11" key="1">
    <citation type="submission" date="2019-07" db="EMBL/GenBank/DDBJ databases">
        <title>Description of 53C-WASEF.</title>
        <authorList>
            <person name="Pitt A."/>
            <person name="Hahn M.W."/>
        </authorList>
    </citation>
    <scope>NUCLEOTIDE SEQUENCE [LARGE SCALE GENOMIC DNA]</scope>
    <source>
        <strain evidence="10 11">53C-WASEF</strain>
    </source>
</reference>
<feature type="domain" description="Histidine kinase" evidence="7">
    <location>
        <begin position="499"/>
        <end position="712"/>
    </location>
</feature>
<evidence type="ECO:0000313" key="10">
    <source>
        <dbReference type="EMBL" id="TSJ78044.1"/>
    </source>
</evidence>
<name>A0A556QN34_9BACT</name>
<dbReference type="Gene3D" id="3.30.450.40">
    <property type="match status" value="1"/>
</dbReference>
<dbReference type="EMBL" id="VMBG01000001">
    <property type="protein sequence ID" value="TSJ78044.1"/>
    <property type="molecule type" value="Genomic_DNA"/>
</dbReference>
<evidence type="ECO:0000256" key="1">
    <source>
        <dbReference type="ARBA" id="ARBA00000085"/>
    </source>
</evidence>
<dbReference type="SUPFAM" id="SSF55785">
    <property type="entry name" value="PYP-like sensor domain (PAS domain)"/>
    <property type="match status" value="2"/>
</dbReference>
<dbReference type="PANTHER" id="PTHR42878:SF15">
    <property type="entry name" value="BACTERIOPHYTOCHROME"/>
    <property type="match status" value="1"/>
</dbReference>
<dbReference type="Pfam" id="PF00512">
    <property type="entry name" value="HisKA"/>
    <property type="match status" value="1"/>
</dbReference>
<dbReference type="SUPFAM" id="SSF47384">
    <property type="entry name" value="Homodimeric domain of signal transducing histidine kinase"/>
    <property type="match status" value="1"/>
</dbReference>
<evidence type="ECO:0000259" key="8">
    <source>
        <dbReference type="PROSITE" id="PS50112"/>
    </source>
</evidence>
<evidence type="ECO:0000259" key="7">
    <source>
        <dbReference type="PROSITE" id="PS50109"/>
    </source>
</evidence>
<dbReference type="SUPFAM" id="SSF55874">
    <property type="entry name" value="ATPase domain of HSP90 chaperone/DNA topoisomerase II/histidine kinase"/>
    <property type="match status" value="1"/>
</dbReference>
<dbReference type="RefSeq" id="WP_144228385.1">
    <property type="nucleotide sequence ID" value="NZ_CBCRVV010000001.1"/>
</dbReference>
<accession>A0A556QN34</accession>
<dbReference type="InterPro" id="IPR000014">
    <property type="entry name" value="PAS"/>
</dbReference>
<dbReference type="InterPro" id="IPR000700">
    <property type="entry name" value="PAS-assoc_C"/>
</dbReference>
<dbReference type="InterPro" id="IPR003661">
    <property type="entry name" value="HisK_dim/P_dom"/>
</dbReference>
<dbReference type="InterPro" id="IPR003594">
    <property type="entry name" value="HATPase_dom"/>
</dbReference>
<dbReference type="PROSITE" id="PS50109">
    <property type="entry name" value="HIS_KIN"/>
    <property type="match status" value="1"/>
</dbReference>
<dbReference type="Proteomes" id="UP000315648">
    <property type="component" value="Unassembled WGS sequence"/>
</dbReference>
<protein>
    <recommendedName>
        <fullName evidence="2">histidine kinase</fullName>
        <ecNumber evidence="2">2.7.13.3</ecNumber>
    </recommendedName>
</protein>
<dbReference type="GO" id="GO:0016020">
    <property type="term" value="C:membrane"/>
    <property type="evidence" value="ECO:0007669"/>
    <property type="project" value="UniProtKB-SubCell"/>
</dbReference>
<keyword evidence="4" id="KW-0808">Transferase</keyword>
<feature type="domain" description="PAC" evidence="9">
    <location>
        <begin position="407"/>
        <end position="463"/>
    </location>
</feature>
<dbReference type="InterPro" id="IPR013656">
    <property type="entry name" value="PAS_4"/>
</dbReference>
<dbReference type="GO" id="GO:0000155">
    <property type="term" value="F:phosphorelay sensor kinase activity"/>
    <property type="evidence" value="ECO:0007669"/>
    <property type="project" value="InterPro"/>
</dbReference>
<dbReference type="FunFam" id="3.30.565.10:FF:000006">
    <property type="entry name" value="Sensor histidine kinase WalK"/>
    <property type="match status" value="1"/>
</dbReference>
<dbReference type="PRINTS" id="PR00344">
    <property type="entry name" value="BCTRLSENSOR"/>
</dbReference>
<proteinExistence type="predicted"/>
<dbReference type="CDD" id="cd00082">
    <property type="entry name" value="HisKA"/>
    <property type="match status" value="1"/>
</dbReference>
<dbReference type="Pfam" id="PF13185">
    <property type="entry name" value="GAF_2"/>
    <property type="match status" value="1"/>
</dbReference>
<dbReference type="PANTHER" id="PTHR42878">
    <property type="entry name" value="TWO-COMPONENT HISTIDINE KINASE"/>
    <property type="match status" value="1"/>
</dbReference>